<protein>
    <submittedName>
        <fullName evidence="1">Outer membrane beta-barrel protein</fullName>
    </submittedName>
</protein>
<dbReference type="EMBL" id="JRPJ02000054">
    <property type="protein sequence ID" value="TLE08264.1"/>
    <property type="molecule type" value="Genomic_DNA"/>
</dbReference>
<proteinExistence type="predicted"/>
<comment type="caution">
    <text evidence="1">The sequence shown here is derived from an EMBL/GenBank/DDBJ whole genome shotgun (WGS) entry which is preliminary data.</text>
</comment>
<dbReference type="Gene3D" id="2.40.160.20">
    <property type="match status" value="1"/>
</dbReference>
<dbReference type="AlphaFoldDB" id="A0A4U8U7M8"/>
<sequence length="270" mass="29906">MKAAKNHKCFQYEYGGQTLKLVKKMATSKLPTNISVTGKNIISKGVIGSILALALFSSTLSAKSGLFVGIDIGASILTQDYRGESSGTNHPLRNGITTMKYSYLMPQIGFRLGYQHYFTPTNGLRLYGSYAVARTGMVNVERNSGAQIMEQYFYATKRLEANLDYLLDLVKTENSSAGVYLGVFYGAPIITLNRKNARPDQFSGNLKQRIVGINLGLQMTLADHHRIEVGAKIPLNKQKVERIYATNTFTFKTLYAYQLASVGLSYAFVF</sequence>
<dbReference type="Proteomes" id="UP000029857">
    <property type="component" value="Unassembled WGS sequence"/>
</dbReference>
<organism evidence="1 2">
    <name type="scientific">Helicobacter bilis</name>
    <dbReference type="NCBI Taxonomy" id="37372"/>
    <lineage>
        <taxon>Bacteria</taxon>
        <taxon>Pseudomonadati</taxon>
        <taxon>Campylobacterota</taxon>
        <taxon>Epsilonproteobacteria</taxon>
        <taxon>Campylobacterales</taxon>
        <taxon>Helicobacteraceae</taxon>
        <taxon>Helicobacter</taxon>
    </lineage>
</organism>
<evidence type="ECO:0000313" key="2">
    <source>
        <dbReference type="Proteomes" id="UP000029857"/>
    </source>
</evidence>
<dbReference type="InterPro" id="IPR002718">
    <property type="entry name" value="OMP_Helicobacter"/>
</dbReference>
<gene>
    <name evidence="1" type="ORF">LS79_010285</name>
</gene>
<dbReference type="RefSeq" id="WP_034579588.1">
    <property type="nucleotide sequence ID" value="NZ_FZMS01000101.1"/>
</dbReference>
<name>A0A4U8U7M8_9HELI</name>
<accession>A0A4U8U7M8</accession>
<reference evidence="1 2" key="1">
    <citation type="journal article" date="2014" name="Genome Announc.">
        <title>Draft genome sequences of eight enterohepatic helicobacter species isolated from both laboratory and wild rodents.</title>
        <authorList>
            <person name="Sheh A."/>
            <person name="Shen Z."/>
            <person name="Fox J.G."/>
        </authorList>
    </citation>
    <scope>NUCLEOTIDE SEQUENCE [LARGE SCALE GENOMIC DNA]</scope>
    <source>
        <strain evidence="1 2">ATCC 49320</strain>
    </source>
</reference>
<dbReference type="Pfam" id="PF01856">
    <property type="entry name" value="HP_OMP"/>
    <property type="match status" value="1"/>
</dbReference>
<evidence type="ECO:0000313" key="1">
    <source>
        <dbReference type="EMBL" id="TLE08264.1"/>
    </source>
</evidence>